<name>A0A6I4W486_9BACL</name>
<comment type="similarity">
    <text evidence="1">Belongs to the phosphosulfolactate synthase family.</text>
</comment>
<dbReference type="SUPFAM" id="SSF102110">
    <property type="entry name" value="(2r)-phospho-3-sulfolactate synthase ComA"/>
    <property type="match status" value="1"/>
</dbReference>
<dbReference type="Proteomes" id="UP000430692">
    <property type="component" value="Unassembled WGS sequence"/>
</dbReference>
<evidence type="ECO:0000313" key="2">
    <source>
        <dbReference type="EMBL" id="MXQ55122.1"/>
    </source>
</evidence>
<dbReference type="PANTHER" id="PTHR48413:SF1">
    <property type="entry name" value="PROTEIN HEAT-STRESS-ASSOCIATED 32"/>
    <property type="match status" value="1"/>
</dbReference>
<keyword evidence="3" id="KW-1185">Reference proteome</keyword>
<sequence>MVDWTYTNRTTKPRTNGVTMIMDKGLGLHAFEDMLSLAAPYIDFIKLGFGTLALTPEHIAKEKLKLAQRYGVNLYPGGTFFEVAHIEKQIENYLDWLQELGFKWVEISNGVVEYQAEERSYYIKKAKKKNFQVITEIGKKDAGSTTSVSSFINQFQSDVESGASYVILEGRETGENIGIFNEQGDVDVNYVQNLHQSIDSNKCIWETPKKSQQVTLMKIIGSQVNLGNIAPADAMAVEALRHGLRADTIKLWRDLK</sequence>
<dbReference type="InterPro" id="IPR036112">
    <property type="entry name" value="ComA_synth_sf"/>
</dbReference>
<dbReference type="Gene3D" id="3.20.20.70">
    <property type="entry name" value="Aldolase class I"/>
    <property type="match status" value="1"/>
</dbReference>
<reference evidence="2 3" key="1">
    <citation type="submission" date="2019-12" db="EMBL/GenBank/DDBJ databases">
        <title>Whole-genome analyses of novel actinobacteria.</title>
        <authorList>
            <person name="Sahin N."/>
            <person name="Saygin H."/>
        </authorList>
    </citation>
    <scope>NUCLEOTIDE SEQUENCE [LARGE SCALE GENOMIC DNA]</scope>
    <source>
        <strain evidence="2 3">KC615</strain>
    </source>
</reference>
<dbReference type="AlphaFoldDB" id="A0A6I4W486"/>
<dbReference type="Pfam" id="PF02679">
    <property type="entry name" value="ComA"/>
    <property type="match status" value="1"/>
</dbReference>
<dbReference type="EMBL" id="WUUL01000011">
    <property type="protein sequence ID" value="MXQ55122.1"/>
    <property type="molecule type" value="Genomic_DNA"/>
</dbReference>
<organism evidence="2 3">
    <name type="scientific">Shimazuella alba</name>
    <dbReference type="NCBI Taxonomy" id="2690964"/>
    <lineage>
        <taxon>Bacteria</taxon>
        <taxon>Bacillati</taxon>
        <taxon>Bacillota</taxon>
        <taxon>Bacilli</taxon>
        <taxon>Bacillales</taxon>
        <taxon>Thermoactinomycetaceae</taxon>
        <taxon>Shimazuella</taxon>
    </lineage>
</organism>
<dbReference type="InterPro" id="IPR013785">
    <property type="entry name" value="Aldolase_TIM"/>
</dbReference>
<proteinExistence type="inferred from homology"/>
<accession>A0A6I4W486</accession>
<evidence type="ECO:0000256" key="1">
    <source>
        <dbReference type="ARBA" id="ARBA00010424"/>
    </source>
</evidence>
<dbReference type="InterPro" id="IPR003830">
    <property type="entry name" value="ComA_synth"/>
</dbReference>
<gene>
    <name evidence="2" type="ORF">GSM42_15650</name>
</gene>
<dbReference type="PANTHER" id="PTHR48413">
    <property type="match status" value="1"/>
</dbReference>
<protein>
    <submittedName>
        <fullName evidence="2">Phosphosulfolactate synthase</fullName>
    </submittedName>
</protein>
<dbReference type="RefSeq" id="WP_160802467.1">
    <property type="nucleotide sequence ID" value="NZ_WUUL01000011.1"/>
</dbReference>
<comment type="caution">
    <text evidence="2">The sequence shown here is derived from an EMBL/GenBank/DDBJ whole genome shotgun (WGS) entry which is preliminary data.</text>
</comment>
<evidence type="ECO:0000313" key="3">
    <source>
        <dbReference type="Proteomes" id="UP000430692"/>
    </source>
</evidence>